<evidence type="ECO:0000313" key="5">
    <source>
        <dbReference type="EMBL" id="ACK71156.1"/>
    </source>
</evidence>
<dbReference type="Gene3D" id="2.40.420.20">
    <property type="match status" value="1"/>
</dbReference>
<feature type="coiled-coil region" evidence="2">
    <location>
        <begin position="110"/>
        <end position="161"/>
    </location>
</feature>
<dbReference type="InterPro" id="IPR006143">
    <property type="entry name" value="RND_pump_MFP"/>
</dbReference>
<dbReference type="Pfam" id="PF25917">
    <property type="entry name" value="BSH_RND"/>
    <property type="match status" value="1"/>
</dbReference>
<dbReference type="RefSeq" id="WP_015954757.1">
    <property type="nucleotide sequence ID" value="NC_011729.1"/>
</dbReference>
<reference evidence="6" key="1">
    <citation type="journal article" date="2011" name="MBio">
        <title>Novel metabolic attributes of the genus Cyanothece, comprising a group of unicellular nitrogen-fixing Cyanobacteria.</title>
        <authorList>
            <person name="Bandyopadhyay A."/>
            <person name="Elvitigala T."/>
            <person name="Welsh E."/>
            <person name="Stockel J."/>
            <person name="Liberton M."/>
            <person name="Min H."/>
            <person name="Sherman L.A."/>
            <person name="Pakrasi H.B."/>
        </authorList>
    </citation>
    <scope>NUCLEOTIDE SEQUENCE [LARGE SCALE GENOMIC DNA]</scope>
    <source>
        <strain evidence="6">PCC 7424</strain>
    </source>
</reference>
<accession>B7K7W0</accession>
<feature type="signal peptide" evidence="3">
    <location>
        <begin position="1"/>
        <end position="27"/>
    </location>
</feature>
<keyword evidence="3" id="KW-0732">Signal</keyword>
<dbReference type="SUPFAM" id="SSF111369">
    <property type="entry name" value="HlyD-like secretion proteins"/>
    <property type="match status" value="2"/>
</dbReference>
<proteinExistence type="inferred from homology"/>
<dbReference type="GO" id="GO:0015562">
    <property type="term" value="F:efflux transmembrane transporter activity"/>
    <property type="evidence" value="ECO:0007669"/>
    <property type="project" value="TreeGrafter"/>
</dbReference>
<dbReference type="GO" id="GO:1990281">
    <property type="term" value="C:efflux pump complex"/>
    <property type="evidence" value="ECO:0007669"/>
    <property type="project" value="TreeGrafter"/>
</dbReference>
<dbReference type="STRING" id="65393.PCC7424_2744"/>
<evidence type="ECO:0000256" key="3">
    <source>
        <dbReference type="SAM" id="SignalP"/>
    </source>
</evidence>
<dbReference type="Gene3D" id="2.40.30.170">
    <property type="match status" value="1"/>
</dbReference>
<dbReference type="eggNOG" id="COG0845">
    <property type="taxonomic scope" value="Bacteria"/>
</dbReference>
<keyword evidence="6" id="KW-1185">Reference proteome</keyword>
<dbReference type="AlphaFoldDB" id="B7K7W0"/>
<dbReference type="NCBIfam" id="TIGR01730">
    <property type="entry name" value="RND_mfp"/>
    <property type="match status" value="1"/>
</dbReference>
<feature type="chain" id="PRO_5002858746" evidence="3">
    <location>
        <begin position="28"/>
        <end position="475"/>
    </location>
</feature>
<dbReference type="KEGG" id="cyc:PCC7424_2744"/>
<dbReference type="Gene3D" id="1.10.287.470">
    <property type="entry name" value="Helix hairpin bin"/>
    <property type="match status" value="1"/>
</dbReference>
<dbReference type="PANTHER" id="PTHR30469:SF39">
    <property type="entry name" value="SLL0180 PROTEIN"/>
    <property type="match status" value="1"/>
</dbReference>
<dbReference type="PANTHER" id="PTHR30469">
    <property type="entry name" value="MULTIDRUG RESISTANCE PROTEIN MDTA"/>
    <property type="match status" value="1"/>
</dbReference>
<dbReference type="Gene3D" id="2.40.50.100">
    <property type="match status" value="1"/>
</dbReference>
<dbReference type="EMBL" id="CP001291">
    <property type="protein sequence ID" value="ACK71156.1"/>
    <property type="molecule type" value="Genomic_DNA"/>
</dbReference>
<comment type="similarity">
    <text evidence="1">Belongs to the membrane fusion protein (MFP) (TC 8.A.1) family.</text>
</comment>
<organism evidence="5 6">
    <name type="scientific">Gloeothece citriformis (strain PCC 7424)</name>
    <name type="common">Cyanothece sp. (strain PCC 7424)</name>
    <dbReference type="NCBI Taxonomy" id="65393"/>
    <lineage>
        <taxon>Bacteria</taxon>
        <taxon>Bacillati</taxon>
        <taxon>Cyanobacteriota</taxon>
        <taxon>Cyanophyceae</taxon>
        <taxon>Oscillatoriophycideae</taxon>
        <taxon>Chroococcales</taxon>
        <taxon>Aphanothecaceae</taxon>
        <taxon>Gloeothece</taxon>
        <taxon>Gloeothece citriformis</taxon>
    </lineage>
</organism>
<gene>
    <name evidence="5" type="ordered locus">PCC7424_2744</name>
</gene>
<evidence type="ECO:0000259" key="4">
    <source>
        <dbReference type="Pfam" id="PF25917"/>
    </source>
</evidence>
<evidence type="ECO:0000256" key="2">
    <source>
        <dbReference type="SAM" id="Coils"/>
    </source>
</evidence>
<feature type="coiled-coil region" evidence="2">
    <location>
        <begin position="193"/>
        <end position="269"/>
    </location>
</feature>
<dbReference type="HOGENOM" id="CLU_018816_1_2_3"/>
<dbReference type="Proteomes" id="UP000002384">
    <property type="component" value="Chromosome"/>
</dbReference>
<protein>
    <submittedName>
        <fullName evidence="5">Efflux transporter, RND family, MFP subunit</fullName>
    </submittedName>
</protein>
<name>B7K7W0_GLOC7</name>
<feature type="domain" description="Multidrug resistance protein MdtA-like barrel-sandwich hybrid" evidence="4">
    <location>
        <begin position="67"/>
        <end position="305"/>
    </location>
</feature>
<keyword evidence="2" id="KW-0175">Coiled coil</keyword>
<sequence>MMPNIIVTSRKFLGAVVILSLFTSACAEQQQQATGPRAIPVKLETIQSSTLIDSTQYVGYLESRQRAALAPRIQGQIIKIFVEEGDAVNVGQPIAELEPTREEEQVFSAAANVQNRIAAFNQAEAELRQRQAERDGAESEIARLKADVARAQSDFRSREAEVQRALGDLDLAQVNYKRAAFLVNEGVQPTQDLDDNTRNLNTAKANLESARKLRDSALASVEAAQGALQASINNLQAAEERIQAARAVVDQAKAAIEEAQGQLGAINQDLVYNTMSAPITGVVGDFNEKKVGDFMNVGEEFTTITDNEVFLLNISIPTEFYNRLRIGLPVEILNNDGTPRIRGQVSFVAPRVRQDAQTVLTKITFRNDGSLRNNQYVRVRVIWDEKPGVLVPTAAVTKLGGQSFVFVAENAESDNGQTSLVARQTPIEVGTIQGQAYQVLDGLQPGDKIAVTRILDLQDNSPITTESLQTQTIEK</sequence>
<evidence type="ECO:0000256" key="1">
    <source>
        <dbReference type="ARBA" id="ARBA00009477"/>
    </source>
</evidence>
<dbReference type="InterPro" id="IPR058625">
    <property type="entry name" value="MdtA-like_BSH"/>
</dbReference>
<dbReference type="OrthoDB" id="5379451at2"/>
<evidence type="ECO:0000313" key="6">
    <source>
        <dbReference type="Proteomes" id="UP000002384"/>
    </source>
</evidence>